<dbReference type="PANTHER" id="PTHR22550">
    <property type="entry name" value="SPORE GERMINATION PROTEIN"/>
    <property type="match status" value="1"/>
</dbReference>
<dbReference type="KEGG" id="hsw:Hsw_2633"/>
<dbReference type="eggNOG" id="COG2304">
    <property type="taxonomic scope" value="Bacteria"/>
</dbReference>
<feature type="transmembrane region" description="Helical" evidence="1">
    <location>
        <begin position="58"/>
        <end position="77"/>
    </location>
</feature>
<dbReference type="OrthoDB" id="6206554at2"/>
<dbReference type="InterPro" id="IPR036465">
    <property type="entry name" value="vWFA_dom_sf"/>
</dbReference>
<dbReference type="RefSeq" id="WP_052346447.1">
    <property type="nucleotide sequence ID" value="NZ_CP007145.1"/>
</dbReference>
<dbReference type="HOGENOM" id="CLU_024570_1_0_10"/>
<dbReference type="Gene3D" id="3.40.50.410">
    <property type="entry name" value="von Willebrand factor, type A domain"/>
    <property type="match status" value="1"/>
</dbReference>
<organism evidence="3 4">
    <name type="scientific">Hymenobacter swuensis DY53</name>
    <dbReference type="NCBI Taxonomy" id="1227739"/>
    <lineage>
        <taxon>Bacteria</taxon>
        <taxon>Pseudomonadati</taxon>
        <taxon>Bacteroidota</taxon>
        <taxon>Cytophagia</taxon>
        <taxon>Cytophagales</taxon>
        <taxon>Hymenobacteraceae</taxon>
        <taxon>Hymenobacter</taxon>
    </lineage>
</organism>
<feature type="transmembrane region" description="Helical" evidence="1">
    <location>
        <begin position="315"/>
        <end position="337"/>
    </location>
</feature>
<dbReference type="PANTHER" id="PTHR22550:SF14">
    <property type="entry name" value="VWFA DOMAIN-CONTAINING PROTEIN"/>
    <property type="match status" value="1"/>
</dbReference>
<dbReference type="Pfam" id="PF13519">
    <property type="entry name" value="VWA_2"/>
    <property type="match status" value="1"/>
</dbReference>
<dbReference type="EMBL" id="CP007145">
    <property type="protein sequence ID" value="AHJ98228.1"/>
    <property type="molecule type" value="Genomic_DNA"/>
</dbReference>
<dbReference type="AlphaFoldDB" id="W8F008"/>
<keyword evidence="1" id="KW-0812">Transmembrane</keyword>
<keyword evidence="1" id="KW-1133">Transmembrane helix</keyword>
<sequence>MHFEHEGVTIVLNWAYRPGWPEGLAAIFFFLLYLGYLFRTRRLAAPLGQRGWRLGWKLGLRLLYFGLLAVALLGPAYGVTQNPVRTSGKDVWLLVDLSRSMDAPDVVPSRLQKVKAELATLTSRFPADRLGLIVFSGEAYVQCPLTYDQAALQLFISTLQTTLVPPGSTNLVPPLELLLTRLEAIPPDSASSVTPPRATAVVLITDGEDFGENLEPTVRILARSGARVFTVGVGTTEGSRIPQTGGRGYLRDAKGREAITRLVSAPLRQLAEQTGGQYFELTDQRDEFPFLLNALNRVEGQTQQVRTVSVADNRYRYPLIVALVLIMLDILITVKVIRP</sequence>
<dbReference type="SUPFAM" id="SSF53300">
    <property type="entry name" value="vWA-like"/>
    <property type="match status" value="1"/>
</dbReference>
<feature type="transmembrane region" description="Helical" evidence="1">
    <location>
        <begin position="20"/>
        <end position="38"/>
    </location>
</feature>
<dbReference type="InterPro" id="IPR050768">
    <property type="entry name" value="UPF0353/GerABKA_families"/>
</dbReference>
<reference evidence="3 4" key="1">
    <citation type="submission" date="2014-01" db="EMBL/GenBank/DDBJ databases">
        <title>Complete genome sequence of ionizing-radiation resistance bacterium Hymenobacter swuensis DY53.</title>
        <authorList>
            <person name="Jung J.-H."/>
            <person name="Jeong S.-W."/>
            <person name="Joe M.-H."/>
            <person name="Cho y.-j."/>
            <person name="Kim M.-K."/>
            <person name="Lim S.-Y."/>
        </authorList>
    </citation>
    <scope>NUCLEOTIDE SEQUENCE [LARGE SCALE GENOMIC DNA]</scope>
    <source>
        <strain evidence="3 4">DY53</strain>
    </source>
</reference>
<proteinExistence type="predicted"/>
<evidence type="ECO:0000256" key="1">
    <source>
        <dbReference type="SAM" id="Phobius"/>
    </source>
</evidence>
<name>W8F008_9BACT</name>
<dbReference type="STRING" id="1227739.Hsw_2633"/>
<dbReference type="SMART" id="SM00327">
    <property type="entry name" value="VWA"/>
    <property type="match status" value="1"/>
</dbReference>
<dbReference type="Proteomes" id="UP000019423">
    <property type="component" value="Chromosome"/>
</dbReference>
<accession>W8F008</accession>
<evidence type="ECO:0000313" key="4">
    <source>
        <dbReference type="Proteomes" id="UP000019423"/>
    </source>
</evidence>
<keyword evidence="1" id="KW-0472">Membrane</keyword>
<dbReference type="PROSITE" id="PS50234">
    <property type="entry name" value="VWFA"/>
    <property type="match status" value="1"/>
</dbReference>
<keyword evidence="4" id="KW-1185">Reference proteome</keyword>
<dbReference type="InterPro" id="IPR002035">
    <property type="entry name" value="VWF_A"/>
</dbReference>
<gene>
    <name evidence="3" type="ORF">Hsw_2633</name>
</gene>
<evidence type="ECO:0000313" key="3">
    <source>
        <dbReference type="EMBL" id="AHJ98228.1"/>
    </source>
</evidence>
<feature type="domain" description="VWFA" evidence="2">
    <location>
        <begin position="90"/>
        <end position="298"/>
    </location>
</feature>
<evidence type="ECO:0000259" key="2">
    <source>
        <dbReference type="PROSITE" id="PS50234"/>
    </source>
</evidence>
<dbReference type="PATRIC" id="fig|1227739.3.peg.2823"/>
<protein>
    <recommendedName>
        <fullName evidence="2">VWFA domain-containing protein</fullName>
    </recommendedName>
</protein>